<dbReference type="EMBL" id="WIUZ02000003">
    <property type="protein sequence ID" value="KAF9789538.1"/>
    <property type="molecule type" value="Genomic_DNA"/>
</dbReference>
<evidence type="ECO:0008006" key="4">
    <source>
        <dbReference type="Google" id="ProtNLM"/>
    </source>
</evidence>
<sequence>MLWGENACMPISWIALTFPLISTRSLCLPTLGKGIIYTPFFSLYQFSPPPFLVSWLHVERRPVALSNKVNNSKPLPKILLFHHHPEPRIANTPDVSCEPSLRIPFLISPCIP</sequence>
<keyword evidence="3" id="KW-1185">Reference proteome</keyword>
<protein>
    <recommendedName>
        <fullName evidence="4">Secreted protein</fullName>
    </recommendedName>
</protein>
<name>A0A9P6L9L5_9AGAM</name>
<evidence type="ECO:0000313" key="2">
    <source>
        <dbReference type="EMBL" id="KAF9789538.1"/>
    </source>
</evidence>
<feature type="chain" id="PRO_5040323416" description="Secreted protein" evidence="1">
    <location>
        <begin position="24"/>
        <end position="112"/>
    </location>
</feature>
<gene>
    <name evidence="2" type="ORF">BJ322DRAFT_541029</name>
</gene>
<dbReference type="Proteomes" id="UP000736335">
    <property type="component" value="Unassembled WGS sequence"/>
</dbReference>
<proteinExistence type="predicted"/>
<keyword evidence="1" id="KW-0732">Signal</keyword>
<comment type="caution">
    <text evidence="2">The sequence shown here is derived from an EMBL/GenBank/DDBJ whole genome shotgun (WGS) entry which is preliminary data.</text>
</comment>
<accession>A0A9P6L9L5</accession>
<reference evidence="2" key="1">
    <citation type="journal article" date="2020" name="Nat. Commun.">
        <title>Large-scale genome sequencing of mycorrhizal fungi provides insights into the early evolution of symbiotic traits.</title>
        <authorList>
            <person name="Miyauchi S."/>
            <person name="Kiss E."/>
            <person name="Kuo A."/>
            <person name="Drula E."/>
            <person name="Kohler A."/>
            <person name="Sanchez-Garcia M."/>
            <person name="Morin E."/>
            <person name="Andreopoulos B."/>
            <person name="Barry K.W."/>
            <person name="Bonito G."/>
            <person name="Buee M."/>
            <person name="Carver A."/>
            <person name="Chen C."/>
            <person name="Cichocki N."/>
            <person name="Clum A."/>
            <person name="Culley D."/>
            <person name="Crous P.W."/>
            <person name="Fauchery L."/>
            <person name="Girlanda M."/>
            <person name="Hayes R.D."/>
            <person name="Keri Z."/>
            <person name="LaButti K."/>
            <person name="Lipzen A."/>
            <person name="Lombard V."/>
            <person name="Magnuson J."/>
            <person name="Maillard F."/>
            <person name="Murat C."/>
            <person name="Nolan M."/>
            <person name="Ohm R.A."/>
            <person name="Pangilinan J."/>
            <person name="Pereira M.F."/>
            <person name="Perotto S."/>
            <person name="Peter M."/>
            <person name="Pfister S."/>
            <person name="Riley R."/>
            <person name="Sitrit Y."/>
            <person name="Stielow J.B."/>
            <person name="Szollosi G."/>
            <person name="Zifcakova L."/>
            <person name="Stursova M."/>
            <person name="Spatafora J.W."/>
            <person name="Tedersoo L."/>
            <person name="Vaario L.M."/>
            <person name="Yamada A."/>
            <person name="Yan M."/>
            <person name="Wang P."/>
            <person name="Xu J."/>
            <person name="Bruns T."/>
            <person name="Baldrian P."/>
            <person name="Vilgalys R."/>
            <person name="Dunand C."/>
            <person name="Henrissat B."/>
            <person name="Grigoriev I.V."/>
            <person name="Hibbett D."/>
            <person name="Nagy L.G."/>
            <person name="Martin F.M."/>
        </authorList>
    </citation>
    <scope>NUCLEOTIDE SEQUENCE</scope>
    <source>
        <strain evidence="2">UH-Tt-Lm1</strain>
    </source>
</reference>
<feature type="signal peptide" evidence="1">
    <location>
        <begin position="1"/>
        <end position="23"/>
    </location>
</feature>
<dbReference type="AlphaFoldDB" id="A0A9P6L9L5"/>
<evidence type="ECO:0000313" key="3">
    <source>
        <dbReference type="Proteomes" id="UP000736335"/>
    </source>
</evidence>
<organism evidence="2 3">
    <name type="scientific">Thelephora terrestris</name>
    <dbReference type="NCBI Taxonomy" id="56493"/>
    <lineage>
        <taxon>Eukaryota</taxon>
        <taxon>Fungi</taxon>
        <taxon>Dikarya</taxon>
        <taxon>Basidiomycota</taxon>
        <taxon>Agaricomycotina</taxon>
        <taxon>Agaricomycetes</taxon>
        <taxon>Thelephorales</taxon>
        <taxon>Thelephoraceae</taxon>
        <taxon>Thelephora</taxon>
    </lineage>
</organism>
<evidence type="ECO:0000256" key="1">
    <source>
        <dbReference type="SAM" id="SignalP"/>
    </source>
</evidence>
<reference evidence="2" key="2">
    <citation type="submission" date="2020-11" db="EMBL/GenBank/DDBJ databases">
        <authorList>
            <consortium name="DOE Joint Genome Institute"/>
            <person name="Kuo A."/>
            <person name="Miyauchi S."/>
            <person name="Kiss E."/>
            <person name="Drula E."/>
            <person name="Kohler A."/>
            <person name="Sanchez-Garcia M."/>
            <person name="Andreopoulos B."/>
            <person name="Barry K.W."/>
            <person name="Bonito G."/>
            <person name="Buee M."/>
            <person name="Carver A."/>
            <person name="Chen C."/>
            <person name="Cichocki N."/>
            <person name="Clum A."/>
            <person name="Culley D."/>
            <person name="Crous P.W."/>
            <person name="Fauchery L."/>
            <person name="Girlanda M."/>
            <person name="Hayes R."/>
            <person name="Keri Z."/>
            <person name="Labutti K."/>
            <person name="Lipzen A."/>
            <person name="Lombard V."/>
            <person name="Magnuson J."/>
            <person name="Maillard F."/>
            <person name="Morin E."/>
            <person name="Murat C."/>
            <person name="Nolan M."/>
            <person name="Ohm R."/>
            <person name="Pangilinan J."/>
            <person name="Pereira M."/>
            <person name="Perotto S."/>
            <person name="Peter M."/>
            <person name="Riley R."/>
            <person name="Sitrit Y."/>
            <person name="Stielow B."/>
            <person name="Szollosi G."/>
            <person name="Zifcakova L."/>
            <person name="Stursova M."/>
            <person name="Spatafora J.W."/>
            <person name="Tedersoo L."/>
            <person name="Vaario L.-M."/>
            <person name="Yamada A."/>
            <person name="Yan M."/>
            <person name="Wang P."/>
            <person name="Xu J."/>
            <person name="Bruns T."/>
            <person name="Baldrian P."/>
            <person name="Vilgalys R."/>
            <person name="Henrissat B."/>
            <person name="Grigoriev I.V."/>
            <person name="Hibbett D."/>
            <person name="Nagy L.G."/>
            <person name="Martin F.M."/>
        </authorList>
    </citation>
    <scope>NUCLEOTIDE SEQUENCE</scope>
    <source>
        <strain evidence="2">UH-Tt-Lm1</strain>
    </source>
</reference>